<dbReference type="EMBL" id="HG994372">
    <property type="protein sequence ID" value="CAF2107922.1"/>
    <property type="molecule type" value="Genomic_DNA"/>
</dbReference>
<dbReference type="Proteomes" id="UP001295469">
    <property type="component" value="Chromosome C08"/>
</dbReference>
<name>A0A816U5R9_BRANA</name>
<reference evidence="1" key="1">
    <citation type="submission" date="2021-01" db="EMBL/GenBank/DDBJ databases">
        <authorList>
            <consortium name="Genoscope - CEA"/>
            <person name="William W."/>
        </authorList>
    </citation>
    <scope>NUCLEOTIDE SEQUENCE</scope>
</reference>
<sequence>MPRNTFHLLQYRQLINIATASNYLPGTDLQNPSVISKIVVGLLLNRSKMVRLTLMDNASSLFRDLHSKTVMKYKVVLITSINPRVLKGTFLPYMITGKLTFATTTATRFYCDSSIDLIQSFIRTNEVSNHS</sequence>
<proteinExistence type="predicted"/>
<organism evidence="1">
    <name type="scientific">Brassica napus</name>
    <name type="common">Rape</name>
    <dbReference type="NCBI Taxonomy" id="3708"/>
    <lineage>
        <taxon>Eukaryota</taxon>
        <taxon>Viridiplantae</taxon>
        <taxon>Streptophyta</taxon>
        <taxon>Embryophyta</taxon>
        <taxon>Tracheophyta</taxon>
        <taxon>Spermatophyta</taxon>
        <taxon>Magnoliopsida</taxon>
        <taxon>eudicotyledons</taxon>
        <taxon>Gunneridae</taxon>
        <taxon>Pentapetalae</taxon>
        <taxon>rosids</taxon>
        <taxon>malvids</taxon>
        <taxon>Brassicales</taxon>
        <taxon>Brassicaceae</taxon>
        <taxon>Brassiceae</taxon>
        <taxon>Brassica</taxon>
    </lineage>
</organism>
<accession>A0A816U5R9</accession>
<gene>
    <name evidence="1" type="ORF">DARMORV10_C08P12840.1</name>
</gene>
<evidence type="ECO:0000313" key="1">
    <source>
        <dbReference type="EMBL" id="CAF2107922.1"/>
    </source>
</evidence>
<dbReference type="AlphaFoldDB" id="A0A816U5R9"/>
<protein>
    <submittedName>
        <fullName evidence="1">(rape) hypothetical protein</fullName>
    </submittedName>
</protein>